<gene>
    <name evidence="1" type="ORF">Air01nite_68950</name>
</gene>
<dbReference type="EMBL" id="BONC01000077">
    <property type="protein sequence ID" value="GIF60800.1"/>
    <property type="molecule type" value="Genomic_DNA"/>
</dbReference>
<keyword evidence="2" id="KW-1185">Reference proteome</keyword>
<evidence type="ECO:0008006" key="3">
    <source>
        <dbReference type="Google" id="ProtNLM"/>
    </source>
</evidence>
<proteinExistence type="predicted"/>
<evidence type="ECO:0000313" key="1">
    <source>
        <dbReference type="EMBL" id="GIF60800.1"/>
    </source>
</evidence>
<comment type="caution">
    <text evidence="1">The sequence shown here is derived from an EMBL/GenBank/DDBJ whole genome shotgun (WGS) entry which is preliminary data.</text>
</comment>
<evidence type="ECO:0000313" key="2">
    <source>
        <dbReference type="Proteomes" id="UP000624325"/>
    </source>
</evidence>
<dbReference type="Proteomes" id="UP000624325">
    <property type="component" value="Unassembled WGS sequence"/>
</dbReference>
<dbReference type="RefSeq" id="WP_203707617.1">
    <property type="nucleotide sequence ID" value="NZ_BAAALU010000007.1"/>
</dbReference>
<name>A0ABQ4CDF0_9ACTN</name>
<accession>A0ABQ4CDF0</accession>
<sequence>MPETTAPVSDLVDIPLGMYRSTRDTGRIHGAFETALARVAEQATSDDKSARFGSKAW</sequence>
<protein>
    <recommendedName>
        <fullName evidence="3">FXSXX-COOH protein</fullName>
    </recommendedName>
</protein>
<reference evidence="1 2" key="1">
    <citation type="submission" date="2021-01" db="EMBL/GenBank/DDBJ databases">
        <title>Whole genome shotgun sequence of Asanoa iriomotensis NBRC 100142.</title>
        <authorList>
            <person name="Komaki H."/>
            <person name="Tamura T."/>
        </authorList>
    </citation>
    <scope>NUCLEOTIDE SEQUENCE [LARGE SCALE GENOMIC DNA]</scope>
    <source>
        <strain evidence="1 2">NBRC 100142</strain>
    </source>
</reference>
<organism evidence="1 2">
    <name type="scientific">Asanoa iriomotensis</name>
    <dbReference type="NCBI Taxonomy" id="234613"/>
    <lineage>
        <taxon>Bacteria</taxon>
        <taxon>Bacillati</taxon>
        <taxon>Actinomycetota</taxon>
        <taxon>Actinomycetes</taxon>
        <taxon>Micromonosporales</taxon>
        <taxon>Micromonosporaceae</taxon>
        <taxon>Asanoa</taxon>
    </lineage>
</organism>